<protein>
    <submittedName>
        <fullName evidence="1">Conjugal transfer protein TraI</fullName>
    </submittedName>
</protein>
<comment type="caution">
    <text evidence="1">The sequence shown here is derived from an EMBL/GenBank/DDBJ whole genome shotgun (WGS) entry which is preliminary data.</text>
</comment>
<dbReference type="EMBL" id="JAYLLN010000003">
    <property type="protein sequence ID" value="MEI5983753.1"/>
    <property type="molecule type" value="Genomic_DNA"/>
</dbReference>
<dbReference type="RefSeq" id="WP_144038082.1">
    <property type="nucleotide sequence ID" value="NZ_JAYLLN010000003.1"/>
</dbReference>
<sequence>MNKIKSLATALLAISLVLLPMGRSHGQLVLAEVLRLAIKRVVKAFDLKVQRLQNETIWLQNAQKVLENALSKLKLQEISEWTQKQKEQYQVYFNELRTIREVIARYRRIQQIVKMQSDLLTEYQEAWKRFSSDPNFSHKELMEMERMYEGMLDKGLDNLEAVLQVIRPFNLEMTDQQRMEGIDRAARTMAAILSDLRAFGRQNVLLSLERSKDEAQRKAVQTLYGIGNN</sequence>
<organism evidence="1 2">
    <name type="scientific">Sphingobacterium tenebrionis</name>
    <dbReference type="NCBI Taxonomy" id="3111775"/>
    <lineage>
        <taxon>Bacteria</taxon>
        <taxon>Pseudomonadati</taxon>
        <taxon>Bacteroidota</taxon>
        <taxon>Sphingobacteriia</taxon>
        <taxon>Sphingobacteriales</taxon>
        <taxon>Sphingobacteriaceae</taxon>
        <taxon>Sphingobacterium</taxon>
    </lineage>
</organism>
<dbReference type="Proteomes" id="UP001363035">
    <property type="component" value="Unassembled WGS sequence"/>
</dbReference>
<accession>A0ABU8I2J8</accession>
<keyword evidence="2" id="KW-1185">Reference proteome</keyword>
<proteinExistence type="predicted"/>
<gene>
    <name evidence="1" type="ORF">VJ786_02435</name>
</gene>
<evidence type="ECO:0000313" key="2">
    <source>
        <dbReference type="Proteomes" id="UP001363035"/>
    </source>
</evidence>
<reference evidence="1 2" key="1">
    <citation type="submission" date="2024-01" db="EMBL/GenBank/DDBJ databases">
        <title>Sphingobacterium tenebrionis sp. nov., a novel endophyte isolated from tenebrio molitor intestines.</title>
        <authorList>
            <person name="Zhang C."/>
        </authorList>
    </citation>
    <scope>NUCLEOTIDE SEQUENCE [LARGE SCALE GENOMIC DNA]</scope>
    <source>
        <strain evidence="1 2">PU5-4</strain>
    </source>
</reference>
<name>A0ABU8I2J8_9SPHI</name>
<evidence type="ECO:0000313" key="1">
    <source>
        <dbReference type="EMBL" id="MEI5983753.1"/>
    </source>
</evidence>